<feature type="region of interest" description="Disordered" evidence="1">
    <location>
        <begin position="100"/>
        <end position="135"/>
    </location>
</feature>
<reference evidence="3" key="1">
    <citation type="journal article" date="2011" name="Nat. Biotechnol.">
        <title>The genomic sequence of the Chinese hamster ovary (CHO)-K1 cell line.</title>
        <authorList>
            <person name="Xu X."/>
            <person name="Nagarajan H."/>
            <person name="Lewis N.E."/>
            <person name="Pan S."/>
            <person name="Cai Z."/>
            <person name="Liu X."/>
            <person name="Chen W."/>
            <person name="Xie M."/>
            <person name="Wang W."/>
            <person name="Hammond S."/>
            <person name="Andersen M.R."/>
            <person name="Neff N."/>
            <person name="Passarelli B."/>
            <person name="Koh W."/>
            <person name="Fan H.C."/>
            <person name="Wang J."/>
            <person name="Gui Y."/>
            <person name="Lee K.H."/>
            <person name="Betenbaugh M.J."/>
            <person name="Quake S.R."/>
            <person name="Famili I."/>
            <person name="Palsson B.O."/>
            <person name="Wang J."/>
        </authorList>
    </citation>
    <scope>NUCLEOTIDE SEQUENCE [LARGE SCALE GENOMIC DNA]</scope>
    <source>
        <strain evidence="3">CHO K1 cell line</strain>
    </source>
</reference>
<sequence length="135" mass="15238">MQTNRSHERSRREPKSEASTSGPVPASPYLHRTTTWMFLPFSSFFFEEELGWDAMTLVPKTCRPGGDSDAKGDRGRPLPLVRCGRGSQLSVSAVHAGLLSWPPARHRQKDRHTDRQSEPPSWSLHQNQQRFGASI</sequence>
<evidence type="ECO:0000313" key="3">
    <source>
        <dbReference type="Proteomes" id="UP000001075"/>
    </source>
</evidence>
<feature type="compositionally biased region" description="Polar residues" evidence="1">
    <location>
        <begin position="118"/>
        <end position="135"/>
    </location>
</feature>
<name>G3IM35_CRIGR</name>
<evidence type="ECO:0000313" key="2">
    <source>
        <dbReference type="EMBL" id="EGW14898.1"/>
    </source>
</evidence>
<accession>G3IM35</accession>
<feature type="region of interest" description="Disordered" evidence="1">
    <location>
        <begin position="1"/>
        <end position="29"/>
    </location>
</feature>
<gene>
    <name evidence="2" type="ORF">I79_024966</name>
</gene>
<dbReference type="InParanoid" id="G3IM35"/>
<feature type="compositionally biased region" description="Basic and acidic residues" evidence="1">
    <location>
        <begin position="1"/>
        <end position="16"/>
    </location>
</feature>
<dbReference type="EMBL" id="JH004440">
    <property type="protein sequence ID" value="EGW14898.1"/>
    <property type="molecule type" value="Genomic_DNA"/>
</dbReference>
<organism evidence="2 3">
    <name type="scientific">Cricetulus griseus</name>
    <name type="common">Chinese hamster</name>
    <name type="synonym">Cricetulus barabensis griseus</name>
    <dbReference type="NCBI Taxonomy" id="10029"/>
    <lineage>
        <taxon>Eukaryota</taxon>
        <taxon>Metazoa</taxon>
        <taxon>Chordata</taxon>
        <taxon>Craniata</taxon>
        <taxon>Vertebrata</taxon>
        <taxon>Euteleostomi</taxon>
        <taxon>Mammalia</taxon>
        <taxon>Eutheria</taxon>
        <taxon>Euarchontoglires</taxon>
        <taxon>Glires</taxon>
        <taxon>Rodentia</taxon>
        <taxon>Myomorpha</taxon>
        <taxon>Muroidea</taxon>
        <taxon>Cricetidae</taxon>
        <taxon>Cricetinae</taxon>
        <taxon>Cricetulus</taxon>
    </lineage>
</organism>
<evidence type="ECO:0000256" key="1">
    <source>
        <dbReference type="SAM" id="MobiDB-lite"/>
    </source>
</evidence>
<proteinExistence type="predicted"/>
<dbReference type="Proteomes" id="UP000001075">
    <property type="component" value="Unassembled WGS sequence"/>
</dbReference>
<dbReference type="AlphaFoldDB" id="G3IM35"/>
<protein>
    <submittedName>
        <fullName evidence="2">Uncharacterized protein</fullName>
    </submittedName>
</protein>